<accession>A0A381UYL6</accession>
<protein>
    <submittedName>
        <fullName evidence="1">Uncharacterized protein</fullName>
    </submittedName>
</protein>
<reference evidence="1" key="1">
    <citation type="submission" date="2018-05" db="EMBL/GenBank/DDBJ databases">
        <authorList>
            <person name="Lanie J.A."/>
            <person name="Ng W.-L."/>
            <person name="Kazmierczak K.M."/>
            <person name="Andrzejewski T.M."/>
            <person name="Davidsen T.M."/>
            <person name="Wayne K.J."/>
            <person name="Tettelin H."/>
            <person name="Glass J.I."/>
            <person name="Rusch D."/>
            <person name="Podicherti R."/>
            <person name="Tsui H.-C.T."/>
            <person name="Winkler M.E."/>
        </authorList>
    </citation>
    <scope>NUCLEOTIDE SEQUENCE</scope>
</reference>
<dbReference type="InterPro" id="IPR011990">
    <property type="entry name" value="TPR-like_helical_dom_sf"/>
</dbReference>
<sequence length="117" mass="13117">MGRKITAALALAFLLASTPVLADARSDAQAQVDFGIEVARRGLWREAIYRWQRAVDLDPTYASAWNNLGIGFEQEGRFDEALEAYERALDLDPGNLLIEQNYDLCLEVSDRVSQDPQ</sequence>
<dbReference type="InterPro" id="IPR019734">
    <property type="entry name" value="TPR_rpt"/>
</dbReference>
<gene>
    <name evidence="1" type="ORF">METZ01_LOCUS86086</name>
</gene>
<dbReference type="PROSITE" id="PS50293">
    <property type="entry name" value="TPR_REGION"/>
    <property type="match status" value="1"/>
</dbReference>
<dbReference type="AlphaFoldDB" id="A0A381UYL6"/>
<dbReference type="SMART" id="SM00028">
    <property type="entry name" value="TPR"/>
    <property type="match status" value="2"/>
</dbReference>
<organism evidence="1">
    <name type="scientific">marine metagenome</name>
    <dbReference type="NCBI Taxonomy" id="408172"/>
    <lineage>
        <taxon>unclassified sequences</taxon>
        <taxon>metagenomes</taxon>
        <taxon>ecological metagenomes</taxon>
    </lineage>
</organism>
<dbReference type="PROSITE" id="PS50005">
    <property type="entry name" value="TPR"/>
    <property type="match status" value="2"/>
</dbReference>
<dbReference type="EMBL" id="UINC01007421">
    <property type="protein sequence ID" value="SVA33232.1"/>
    <property type="molecule type" value="Genomic_DNA"/>
</dbReference>
<dbReference type="Gene3D" id="1.25.40.10">
    <property type="entry name" value="Tetratricopeptide repeat domain"/>
    <property type="match status" value="1"/>
</dbReference>
<evidence type="ECO:0000313" key="1">
    <source>
        <dbReference type="EMBL" id="SVA33232.1"/>
    </source>
</evidence>
<proteinExistence type="predicted"/>
<name>A0A381UYL6_9ZZZZ</name>
<dbReference type="SUPFAM" id="SSF48452">
    <property type="entry name" value="TPR-like"/>
    <property type="match status" value="1"/>
</dbReference>
<dbReference type="Pfam" id="PF00515">
    <property type="entry name" value="TPR_1"/>
    <property type="match status" value="1"/>
</dbReference>